<organism evidence="1 2">
    <name type="scientific">Mycolicibacter algericus</name>
    <name type="common">Mycobacterium algericum</name>
    <dbReference type="NCBI Taxonomy" id="1288388"/>
    <lineage>
        <taxon>Bacteria</taxon>
        <taxon>Bacillati</taxon>
        <taxon>Actinomycetota</taxon>
        <taxon>Actinomycetes</taxon>
        <taxon>Mycobacteriales</taxon>
        <taxon>Mycobacteriaceae</taxon>
        <taxon>Mycolicibacter</taxon>
    </lineage>
</organism>
<reference evidence="1 2" key="1">
    <citation type="journal article" date="2019" name="Emerg. Microbes Infect.">
        <title>Comprehensive subspecies identification of 175 nontuberculous mycobacteria species based on 7547 genomic profiles.</title>
        <authorList>
            <person name="Matsumoto Y."/>
            <person name="Kinjo T."/>
            <person name="Motooka D."/>
            <person name="Nabeya D."/>
            <person name="Jung N."/>
            <person name="Uechi K."/>
            <person name="Horii T."/>
            <person name="Iida T."/>
            <person name="Fujita J."/>
            <person name="Nakamura S."/>
        </authorList>
    </citation>
    <scope>NUCLEOTIDE SEQUENCE [LARGE SCALE GENOMIC DNA]</scope>
    <source>
        <strain evidence="1 2">JCM 30723</strain>
    </source>
</reference>
<name>A0A7I9Y409_MYCAL</name>
<sequence>MPIAIAVWRQQPTAIEAELSDRGHDIADWHQGRMSSRKLLVLLEHSSENGPYRRAVSGGDWPTWMQMLKEIHKEAALSRASRYAGTRYEYQPQVFVSPVERAEQEAADAADDQFQADAYAKVLAQITGGRVA</sequence>
<proteinExistence type="predicted"/>
<evidence type="ECO:0000313" key="1">
    <source>
        <dbReference type="EMBL" id="GFG83391.1"/>
    </source>
</evidence>
<dbReference type="EMBL" id="BLKY01000001">
    <property type="protein sequence ID" value="GFG83391.1"/>
    <property type="molecule type" value="Genomic_DNA"/>
</dbReference>
<protein>
    <submittedName>
        <fullName evidence="1">Uncharacterized protein</fullName>
    </submittedName>
</protein>
<dbReference type="Proteomes" id="UP000465305">
    <property type="component" value="Unassembled WGS sequence"/>
</dbReference>
<comment type="caution">
    <text evidence="1">The sequence shown here is derived from an EMBL/GenBank/DDBJ whole genome shotgun (WGS) entry which is preliminary data.</text>
</comment>
<evidence type="ECO:0000313" key="2">
    <source>
        <dbReference type="Proteomes" id="UP000465305"/>
    </source>
</evidence>
<accession>A0A7I9Y409</accession>
<gene>
    <name evidence="1" type="ORF">MALGJ_00670</name>
</gene>
<dbReference type="AlphaFoldDB" id="A0A7I9Y409"/>